<sequence length="119" mass="12312">YSISATAPTSFSLTISSSASSFFTSFFNTLGAPSTSSLASFKPKPVIARISLMTLILLLASKLASLTSNCVFSSFGSSAAAPPAPLPMPPENAASGMPNFSCDWKSHPATTISKLDDLE</sequence>
<dbReference type="AlphaFoldDB" id="A0AAV2YQA1"/>
<name>A0AAV2YQA1_9STRA</name>
<reference evidence="1" key="2">
    <citation type="journal article" date="2023" name="Microbiol Resour">
        <title>Decontamination and Annotation of the Draft Genome Sequence of the Oomycete Lagenidium giganteum ARSEF 373.</title>
        <authorList>
            <person name="Morgan W.R."/>
            <person name="Tartar A."/>
        </authorList>
    </citation>
    <scope>NUCLEOTIDE SEQUENCE</scope>
    <source>
        <strain evidence="1">ARSEF 373</strain>
    </source>
</reference>
<reference evidence="1" key="1">
    <citation type="submission" date="2022-11" db="EMBL/GenBank/DDBJ databases">
        <authorList>
            <person name="Morgan W.R."/>
            <person name="Tartar A."/>
        </authorList>
    </citation>
    <scope>NUCLEOTIDE SEQUENCE</scope>
    <source>
        <strain evidence="1">ARSEF 373</strain>
    </source>
</reference>
<accession>A0AAV2YQA1</accession>
<organism evidence="1 2">
    <name type="scientific">Lagenidium giganteum</name>
    <dbReference type="NCBI Taxonomy" id="4803"/>
    <lineage>
        <taxon>Eukaryota</taxon>
        <taxon>Sar</taxon>
        <taxon>Stramenopiles</taxon>
        <taxon>Oomycota</taxon>
        <taxon>Peronosporomycetes</taxon>
        <taxon>Pythiales</taxon>
        <taxon>Pythiaceae</taxon>
    </lineage>
</organism>
<proteinExistence type="predicted"/>
<keyword evidence="2" id="KW-1185">Reference proteome</keyword>
<dbReference type="AntiFam" id="ANF00182">
    <property type="entry name" value="Shadow ORF (opposite rplL)"/>
</dbReference>
<comment type="caution">
    <text evidence="1">The sequence shown here is derived from an EMBL/GenBank/DDBJ whole genome shotgun (WGS) entry which is preliminary data.</text>
</comment>
<feature type="non-terminal residue" evidence="1">
    <location>
        <position position="1"/>
    </location>
</feature>
<gene>
    <name evidence="1" type="ORF">N0F65_001842</name>
</gene>
<evidence type="ECO:0000313" key="1">
    <source>
        <dbReference type="EMBL" id="DAZ95503.1"/>
    </source>
</evidence>
<evidence type="ECO:0000313" key="2">
    <source>
        <dbReference type="Proteomes" id="UP001146120"/>
    </source>
</evidence>
<dbReference type="EMBL" id="DAKRPA010000201">
    <property type="protein sequence ID" value="DAZ95503.1"/>
    <property type="molecule type" value="Genomic_DNA"/>
</dbReference>
<dbReference type="Proteomes" id="UP001146120">
    <property type="component" value="Unassembled WGS sequence"/>
</dbReference>
<protein>
    <submittedName>
        <fullName evidence="1">Uncharacterized protein</fullName>
    </submittedName>
</protein>